<dbReference type="GO" id="GO:0009423">
    <property type="term" value="P:chorismate biosynthetic process"/>
    <property type="evidence" value="ECO:0007669"/>
    <property type="project" value="UniProtKB-UniRule"/>
</dbReference>
<dbReference type="RefSeq" id="WP_011406177.1">
    <property type="nucleotide sequence ID" value="NZ_CAUHHK010000001.1"/>
</dbReference>
<feature type="binding site" evidence="7">
    <location>
        <position position="286"/>
    </location>
    <ligand>
        <name>FMN</name>
        <dbReference type="ChEBI" id="CHEBI:58210"/>
    </ligand>
</feature>
<dbReference type="GeneID" id="3854830"/>
<dbReference type="InterPro" id="IPR035904">
    <property type="entry name" value="Chorismate_synth_AroC_sf"/>
</dbReference>
<feature type="binding site" evidence="7">
    <location>
        <begin position="125"/>
        <end position="127"/>
    </location>
    <ligand>
        <name>FMN</name>
        <dbReference type="ChEBI" id="CHEBI:58210"/>
    </ligand>
</feature>
<name>A0A328Q591_9EURY</name>
<keyword evidence="7" id="KW-0285">Flavoprotein</keyword>
<dbReference type="CDD" id="cd07304">
    <property type="entry name" value="Chorismate_synthase"/>
    <property type="match status" value="1"/>
</dbReference>
<feature type="binding site" evidence="7">
    <location>
        <position position="48"/>
    </location>
    <ligand>
        <name>NADP(+)</name>
        <dbReference type="ChEBI" id="CHEBI:58349"/>
    </ligand>
</feature>
<comment type="function">
    <text evidence="7">Catalyzes the anti-1,4-elimination of the C-3 phosphate and the C-6 proR hydrogen from 5-enolpyruvylshikimate-3-phosphate (EPSP) to yield chorismate, which is the branch point compound that serves as the starting substrate for the three terminal pathways of aromatic amino acid biosynthesis. This reaction introduces a second double bond into the aromatic ring system.</text>
</comment>
<organism evidence="8 9">
    <name type="scientific">Methanosphaera stadtmanae</name>
    <dbReference type="NCBI Taxonomy" id="2317"/>
    <lineage>
        <taxon>Archaea</taxon>
        <taxon>Methanobacteriati</taxon>
        <taxon>Methanobacteriota</taxon>
        <taxon>Methanomada group</taxon>
        <taxon>Methanobacteria</taxon>
        <taxon>Methanobacteriales</taxon>
        <taxon>Methanobacteriaceae</taxon>
        <taxon>Methanosphaera</taxon>
    </lineage>
</organism>
<keyword evidence="7" id="KW-0521">NADP</keyword>
<evidence type="ECO:0000313" key="8">
    <source>
        <dbReference type="EMBL" id="RAP03355.1"/>
    </source>
</evidence>
<dbReference type="GO" id="GO:0005829">
    <property type="term" value="C:cytosol"/>
    <property type="evidence" value="ECO:0007669"/>
    <property type="project" value="TreeGrafter"/>
</dbReference>
<evidence type="ECO:0000256" key="4">
    <source>
        <dbReference type="ARBA" id="ARBA00022605"/>
    </source>
</evidence>
<dbReference type="EC" id="4.2.3.5" evidence="3 7"/>
<dbReference type="InterPro" id="IPR020541">
    <property type="entry name" value="Chorismate_synthase_CS"/>
</dbReference>
<evidence type="ECO:0000256" key="5">
    <source>
        <dbReference type="ARBA" id="ARBA00023141"/>
    </source>
</evidence>
<keyword evidence="7" id="KW-0288">FMN</keyword>
<dbReference type="NCBIfam" id="TIGR00033">
    <property type="entry name" value="aroC"/>
    <property type="match status" value="1"/>
</dbReference>
<accession>A0A328Q591</accession>
<dbReference type="EMBL" id="NGJK01000027">
    <property type="protein sequence ID" value="RAP03355.1"/>
    <property type="molecule type" value="Genomic_DNA"/>
</dbReference>
<evidence type="ECO:0000256" key="3">
    <source>
        <dbReference type="ARBA" id="ARBA00013036"/>
    </source>
</evidence>
<dbReference type="GO" id="GO:0008652">
    <property type="term" value="P:amino acid biosynthetic process"/>
    <property type="evidence" value="ECO:0007669"/>
    <property type="project" value="UniProtKB-KW"/>
</dbReference>
<dbReference type="UniPathway" id="UPA00053">
    <property type="reaction ID" value="UER00090"/>
</dbReference>
<evidence type="ECO:0000256" key="6">
    <source>
        <dbReference type="ARBA" id="ARBA00023239"/>
    </source>
</evidence>
<dbReference type="GeneID" id="41325153"/>
<comment type="caution">
    <text evidence="7">Lacks conserved residue(s) required for the propagation of feature annotation.</text>
</comment>
<dbReference type="Proteomes" id="UP000248557">
    <property type="component" value="Unassembled WGS sequence"/>
</dbReference>
<dbReference type="GO" id="GO:0009073">
    <property type="term" value="P:aromatic amino acid family biosynthetic process"/>
    <property type="evidence" value="ECO:0007669"/>
    <property type="project" value="UniProtKB-KW"/>
</dbReference>
<comment type="cofactor">
    <cofactor evidence="7">
        <name>FMNH2</name>
        <dbReference type="ChEBI" id="CHEBI:57618"/>
    </cofactor>
    <text evidence="7">Reduced FMN (FMNH(2)).</text>
</comment>
<dbReference type="PROSITE" id="PS00788">
    <property type="entry name" value="CHORISMATE_SYNTHASE_2"/>
    <property type="match status" value="1"/>
</dbReference>
<dbReference type="PANTHER" id="PTHR21085">
    <property type="entry name" value="CHORISMATE SYNTHASE"/>
    <property type="match status" value="1"/>
</dbReference>
<dbReference type="InterPro" id="IPR000453">
    <property type="entry name" value="Chorismate_synth"/>
</dbReference>
<feature type="binding site" evidence="7">
    <location>
        <position position="328"/>
    </location>
    <ligand>
        <name>FMN</name>
        <dbReference type="ChEBI" id="CHEBI:58210"/>
    </ligand>
</feature>
<evidence type="ECO:0000256" key="7">
    <source>
        <dbReference type="HAMAP-Rule" id="MF_00300"/>
    </source>
</evidence>
<dbReference type="SUPFAM" id="SSF103263">
    <property type="entry name" value="Chorismate synthase, AroC"/>
    <property type="match status" value="1"/>
</dbReference>
<dbReference type="OMA" id="MLSINAV"/>
<reference evidence="8 9" key="1">
    <citation type="submission" date="2017-05" db="EMBL/GenBank/DDBJ databases">
        <title>Host range expansion of the Methanosphaera genus to humans and monogastric animals involves recent and extensive reduction in genome content.</title>
        <authorList>
            <person name="Hoedt E.C."/>
            <person name="Volmer J.G."/>
            <person name="Parks D.H."/>
            <person name="Rosewarne C.P."/>
            <person name="Denman S.E."/>
            <person name="Mcsweeney C.S."/>
            <person name="O Cuiv P."/>
            <person name="Hugenholtz P."/>
            <person name="Tyson G.W."/>
            <person name="Morrison M."/>
        </authorList>
    </citation>
    <scope>NUCLEOTIDE SEQUENCE [LARGE SCALE GENOMIC DNA]</scope>
    <source>
        <strain evidence="8 9">PA5</strain>
    </source>
</reference>
<comment type="similarity">
    <text evidence="2 7">Belongs to the chorismate synthase family.</text>
</comment>
<dbReference type="AlphaFoldDB" id="A0A328Q591"/>
<dbReference type="Gene3D" id="3.60.150.10">
    <property type="entry name" value="Chorismate synthase AroC"/>
    <property type="match status" value="1"/>
</dbReference>
<proteinExistence type="inferred from homology"/>
<protein>
    <recommendedName>
        <fullName evidence="3 7">Chorismate synthase</fullName>
        <shortName evidence="7">CS</shortName>
        <ecNumber evidence="3 7">4.2.3.5</ecNumber>
    </recommendedName>
    <alternativeName>
        <fullName evidence="7">5-enolpyruvylshikimate-3-phosphate phospholyase</fullName>
    </alternativeName>
</protein>
<keyword evidence="7" id="KW-0274">FAD</keyword>
<dbReference type="PROSITE" id="PS00789">
    <property type="entry name" value="CHORISMATE_SYNTHASE_3"/>
    <property type="match status" value="1"/>
</dbReference>
<dbReference type="PANTHER" id="PTHR21085:SF0">
    <property type="entry name" value="CHORISMATE SYNTHASE"/>
    <property type="match status" value="1"/>
</dbReference>
<dbReference type="SMR" id="A0A328Q591"/>
<dbReference type="HAMAP" id="MF_00300">
    <property type="entry name" value="Chorismate_synth"/>
    <property type="match status" value="1"/>
</dbReference>
<dbReference type="PIRSF" id="PIRSF001456">
    <property type="entry name" value="Chorismate_synth"/>
    <property type="match status" value="1"/>
</dbReference>
<dbReference type="GO" id="GO:0010181">
    <property type="term" value="F:FMN binding"/>
    <property type="evidence" value="ECO:0007669"/>
    <property type="project" value="TreeGrafter"/>
</dbReference>
<keyword evidence="4 7" id="KW-0028">Amino-acid biosynthesis</keyword>
<dbReference type="NCBIfam" id="NF003793">
    <property type="entry name" value="PRK05382.1"/>
    <property type="match status" value="1"/>
</dbReference>
<dbReference type="Pfam" id="PF01264">
    <property type="entry name" value="Chorismate_synt"/>
    <property type="match status" value="1"/>
</dbReference>
<evidence type="ECO:0000256" key="2">
    <source>
        <dbReference type="ARBA" id="ARBA00008014"/>
    </source>
</evidence>
<comment type="catalytic activity">
    <reaction evidence="7">
        <text>5-O-(1-carboxyvinyl)-3-phosphoshikimate = chorismate + phosphate</text>
        <dbReference type="Rhea" id="RHEA:21020"/>
        <dbReference type="ChEBI" id="CHEBI:29748"/>
        <dbReference type="ChEBI" id="CHEBI:43474"/>
        <dbReference type="ChEBI" id="CHEBI:57701"/>
        <dbReference type="EC" id="4.2.3.5"/>
    </reaction>
</comment>
<gene>
    <name evidence="7" type="primary">aroC</name>
    <name evidence="8" type="ORF">CA615_02785</name>
</gene>
<evidence type="ECO:0000256" key="1">
    <source>
        <dbReference type="ARBA" id="ARBA00005044"/>
    </source>
</evidence>
<feature type="binding site" evidence="7">
    <location>
        <begin position="301"/>
        <end position="305"/>
    </location>
    <ligand>
        <name>FMN</name>
        <dbReference type="ChEBI" id="CHEBI:58210"/>
    </ligand>
</feature>
<sequence length="365" mass="39627">MVANTTGEIFKVTTFGLSHGKALGATIDGCPAGLNLSNEDIQNELNKRRPGTSNLTTSRDEKDKVEILSGIFNGMTDGTPITAIIFNKDQRSKNYDNLKNNPRPGHGDFCWREKFGNYDYRGGGRGSGRVTIGHVIGGAVSKKLLQQHNITTTAHVTSIHNIHSTKKFTLNTIKENITKNNVRCADLEVATLMEDEILKLKERGDSTGGKVEIIIDNVPVGLGQPVFDKIDGDFAKALMNIGAVKAVEVGCGIESSTLTGHEMNDEYYIEDNKIQTKTNNAGGIVGGMTNGMPIILKISVKPTPSVSGIQNTVNLEKRENSTIEIEGRHDPCICPRITTVAEAVCNMVLADHMIRAGYIHPDKIN</sequence>
<keyword evidence="6 7" id="KW-0456">Lyase</keyword>
<evidence type="ECO:0000313" key="9">
    <source>
        <dbReference type="Proteomes" id="UP000248557"/>
    </source>
</evidence>
<dbReference type="GO" id="GO:0004107">
    <property type="term" value="F:chorismate synthase activity"/>
    <property type="evidence" value="ECO:0007669"/>
    <property type="project" value="UniProtKB-UniRule"/>
</dbReference>
<comment type="caution">
    <text evidence="8">The sequence shown here is derived from an EMBL/GenBank/DDBJ whole genome shotgun (WGS) entry which is preliminary data.</text>
</comment>
<comment type="pathway">
    <text evidence="1 7">Metabolic intermediate biosynthesis; chorismate biosynthesis; chorismate from D-erythrose 4-phosphate and phosphoenolpyruvate: step 7/7.</text>
</comment>
<keyword evidence="5 7" id="KW-0057">Aromatic amino acid biosynthesis</keyword>